<proteinExistence type="inferred from homology"/>
<dbReference type="NCBIfam" id="TIGR00585">
    <property type="entry name" value="mutl"/>
    <property type="match status" value="1"/>
</dbReference>
<dbReference type="EMBL" id="JAROKS010000022">
    <property type="protein sequence ID" value="KAK1789169.1"/>
    <property type="molecule type" value="Genomic_DNA"/>
</dbReference>
<dbReference type="Gene3D" id="3.40.140.10">
    <property type="entry name" value="Cytidine Deaminase, domain 2"/>
    <property type="match status" value="1"/>
</dbReference>
<sequence>MQEYMMMAIQAARAGREKGMDAVGAVIVHPQSSQVIAVAHDCRRGNNSLHHAVMVCIDLVAHSQGGGAYQYEKYPACKYRVPDPVPATCHVDMSMLGNPCNTAIVKENTQPYICTGYDLYVTREPSQIFMAYICLLDEITMKALPLETVRLLSSSQVITCVLNVVKELIENSLDASSSRIEVKLENYGLDRIEVRDDGCGIKTADVPAMALKHYTSKISCHEDLEHLNTYGFRGEALASICAISEVVVTTRTADDDVSTQYTLDLNGHIVSKRPSHLGQGTTVCVMRLFKNLPVRRQYYSSSKKCKEELKKVQDLLMAYAIIKPELRITLTHNKAMFWQKAKVSDHRAALVAVLGAASVASLLPFQHRQEQPQIAIEGYFPKPDSDLNSTSSSTSDKTFIYVNNRPVHHKDILKLVKQYYAKAAHANSDSASHRFPILMMNITVPASSVDVNLTPDKVQVLLENKDAVLLAVESVLISLYGSYSVGNDVHISGGGQHCSELARQTLLVGESKTSHDGIPIEGVAQSSSEYCIVPSSAMLEHSITDKQPQASETSLPGTANTSSSSSSEDWIINKSLSEFDTTTNFSSFVDNVVLNSTADQERSSKKDSTLAQGDEISPERWSAGTALRDPATGRCLEPVKLHTPELRGDDAAMLEPKSSSPPKRPSNIITAKMAEPTAYDLLGNRAVRQPLSALALFERDTRSSILLENPRASLQDVTSAVKERWECLGEEERKKYEEKAQKSMESYNLKKKQAAVTDAPGWADERPSTSRPQGLKRKAPLSNQQILDRLFSSQQERREPPAKLCRPLPFSIDALRRAPQHNGPAGPSSRGLRLVNRLASHCAWAVLCGRKLMLLNPFRVEEALLFKRLLENNILPVASLQTPIQLTDGVLGGAEYMDVLMSMEKGSPSVSGEVQFTDPRLVANGFQIRLTPGFPPTGRCVEVTGMADCMPFYGITDLREILTAVKDSGAKAVQQCRPLKAANYLEVTSDLVFLALSLALSLSLSPSLAKGEAVRLARQLPFSLSREDVNNILFRMNQELEEKQQVCLHGRPFFYDLVDVPETEQETLKIKSST</sequence>
<dbReference type="InterPro" id="IPR038973">
    <property type="entry name" value="MutL/Mlh/Pms-like"/>
</dbReference>
<dbReference type="Pfam" id="PF13589">
    <property type="entry name" value="HATPase_c_3"/>
    <property type="match status" value="1"/>
</dbReference>
<dbReference type="InterPro" id="IPR002125">
    <property type="entry name" value="CMP_dCMP_dom"/>
</dbReference>
<feature type="compositionally biased region" description="Polar residues" evidence="5">
    <location>
        <begin position="545"/>
        <end position="561"/>
    </location>
</feature>
<dbReference type="CDD" id="cd16926">
    <property type="entry name" value="HATPase_MutL-MLH-PMS-like"/>
    <property type="match status" value="1"/>
</dbReference>
<dbReference type="Gene3D" id="1.10.30.10">
    <property type="entry name" value="High mobility group box domain"/>
    <property type="match status" value="1"/>
</dbReference>
<dbReference type="InterPro" id="IPR014762">
    <property type="entry name" value="DNA_mismatch_repair_CS"/>
</dbReference>
<dbReference type="InterPro" id="IPR036890">
    <property type="entry name" value="HATPase_C_sf"/>
</dbReference>
<evidence type="ECO:0000256" key="2">
    <source>
        <dbReference type="ARBA" id="ARBA00006082"/>
    </source>
</evidence>
<dbReference type="InterPro" id="IPR016193">
    <property type="entry name" value="Cytidine_deaminase-like"/>
</dbReference>
<dbReference type="GO" id="GO:0032389">
    <property type="term" value="C:MutLalpha complex"/>
    <property type="evidence" value="ECO:0007669"/>
    <property type="project" value="TreeGrafter"/>
</dbReference>
<dbReference type="SMART" id="SM01340">
    <property type="entry name" value="DNA_mis_repair"/>
    <property type="match status" value="1"/>
</dbReference>
<keyword evidence="4" id="KW-0238">DNA-binding</keyword>
<dbReference type="FunFam" id="1.10.30.10:FF:000026">
    <property type="entry name" value="PMS1 homolog 1, mismatch repair system component"/>
    <property type="match status" value="1"/>
</dbReference>
<dbReference type="PANTHER" id="PTHR10073:SF54">
    <property type="entry name" value="PMS1 PROTEIN HOMOLOG 1"/>
    <property type="match status" value="1"/>
</dbReference>
<comment type="caution">
    <text evidence="8">The sequence shown here is derived from an EMBL/GenBank/DDBJ whole genome shotgun (WGS) entry which is preliminary data.</text>
</comment>
<accession>A0AAD9DQN8</accession>
<feature type="compositionally biased region" description="Basic and acidic residues" evidence="5">
    <location>
        <begin position="637"/>
        <end position="650"/>
    </location>
</feature>
<dbReference type="InterPro" id="IPR009071">
    <property type="entry name" value="HMG_box_dom"/>
</dbReference>
<evidence type="ECO:0000259" key="7">
    <source>
        <dbReference type="PROSITE" id="PS51747"/>
    </source>
</evidence>
<dbReference type="Proteomes" id="UP001239994">
    <property type="component" value="Unassembled WGS sequence"/>
</dbReference>
<evidence type="ECO:0000256" key="1">
    <source>
        <dbReference type="ARBA" id="ARBA00001947"/>
    </source>
</evidence>
<feature type="region of interest" description="Disordered" evidence="5">
    <location>
        <begin position="542"/>
        <end position="567"/>
    </location>
</feature>
<dbReference type="CDD" id="cd03485">
    <property type="entry name" value="MutL_Trans_hPMS_1_like"/>
    <property type="match status" value="1"/>
</dbReference>
<evidence type="ECO:0000256" key="3">
    <source>
        <dbReference type="ARBA" id="ARBA00022763"/>
    </source>
</evidence>
<dbReference type="GO" id="GO:0006298">
    <property type="term" value="P:mismatch repair"/>
    <property type="evidence" value="ECO:0007669"/>
    <property type="project" value="InterPro"/>
</dbReference>
<dbReference type="InterPro" id="IPR002099">
    <property type="entry name" value="MutL/Mlh/PMS"/>
</dbReference>
<dbReference type="SUPFAM" id="SSF55874">
    <property type="entry name" value="ATPase domain of HSP90 chaperone/DNA topoisomerase II/histidine kinase"/>
    <property type="match status" value="1"/>
</dbReference>
<feature type="region of interest" description="Disordered" evidence="5">
    <location>
        <begin position="598"/>
        <end position="667"/>
    </location>
</feature>
<dbReference type="GO" id="GO:0016887">
    <property type="term" value="F:ATP hydrolysis activity"/>
    <property type="evidence" value="ECO:0007669"/>
    <property type="project" value="InterPro"/>
</dbReference>
<keyword evidence="9" id="KW-1185">Reference proteome</keyword>
<reference evidence="8" key="1">
    <citation type="submission" date="2023-03" db="EMBL/GenBank/DDBJ databases">
        <title>Electrophorus voltai genome.</title>
        <authorList>
            <person name="Bian C."/>
        </authorList>
    </citation>
    <scope>NUCLEOTIDE SEQUENCE</scope>
    <source>
        <strain evidence="8">CB-2022</strain>
        <tissue evidence="8">Muscle</tissue>
    </source>
</reference>
<feature type="domain" description="HMG box" evidence="6">
    <location>
        <begin position="687"/>
        <end position="755"/>
    </location>
</feature>
<dbReference type="PROSITE" id="PS51747">
    <property type="entry name" value="CYT_DCMP_DEAMINASES_2"/>
    <property type="match status" value="1"/>
</dbReference>
<dbReference type="SMART" id="SM00398">
    <property type="entry name" value="HMG"/>
    <property type="match status" value="1"/>
</dbReference>
<name>A0AAD9DQN8_9TELE</name>
<evidence type="ECO:0000256" key="4">
    <source>
        <dbReference type="PROSITE-ProRule" id="PRU00267"/>
    </source>
</evidence>
<dbReference type="Gene3D" id="3.30.565.10">
    <property type="entry name" value="Histidine kinase-like ATPase, C-terminal domain"/>
    <property type="match status" value="1"/>
</dbReference>
<dbReference type="GO" id="GO:0005524">
    <property type="term" value="F:ATP binding"/>
    <property type="evidence" value="ECO:0007669"/>
    <property type="project" value="InterPro"/>
</dbReference>
<dbReference type="InterPro" id="IPR013507">
    <property type="entry name" value="DNA_mismatch_S5_2-like"/>
</dbReference>
<feature type="compositionally biased region" description="Basic and acidic residues" evidence="5">
    <location>
        <begin position="599"/>
        <end position="608"/>
    </location>
</feature>
<dbReference type="Pfam" id="PF01119">
    <property type="entry name" value="DNA_mis_repair"/>
    <property type="match status" value="1"/>
</dbReference>
<dbReference type="SUPFAM" id="SSF53927">
    <property type="entry name" value="Cytidine deaminase-like"/>
    <property type="match status" value="1"/>
</dbReference>
<keyword evidence="3" id="KW-0227">DNA damage</keyword>
<dbReference type="InterPro" id="IPR014721">
    <property type="entry name" value="Ribsml_uS5_D2-typ_fold_subgr"/>
</dbReference>
<organism evidence="8 9">
    <name type="scientific">Electrophorus voltai</name>
    <dbReference type="NCBI Taxonomy" id="2609070"/>
    <lineage>
        <taxon>Eukaryota</taxon>
        <taxon>Metazoa</taxon>
        <taxon>Chordata</taxon>
        <taxon>Craniata</taxon>
        <taxon>Vertebrata</taxon>
        <taxon>Euteleostomi</taxon>
        <taxon>Actinopterygii</taxon>
        <taxon>Neopterygii</taxon>
        <taxon>Teleostei</taxon>
        <taxon>Ostariophysi</taxon>
        <taxon>Gymnotiformes</taxon>
        <taxon>Gymnotoidei</taxon>
        <taxon>Gymnotidae</taxon>
        <taxon>Electrophorus</taxon>
    </lineage>
</organism>
<evidence type="ECO:0000313" key="9">
    <source>
        <dbReference type="Proteomes" id="UP001239994"/>
    </source>
</evidence>
<dbReference type="PANTHER" id="PTHR10073">
    <property type="entry name" value="DNA MISMATCH REPAIR PROTEIN MLH, PMS, MUTL"/>
    <property type="match status" value="1"/>
</dbReference>
<dbReference type="InterPro" id="IPR020568">
    <property type="entry name" value="Ribosomal_Su5_D2-typ_SF"/>
</dbReference>
<feature type="domain" description="CMP/dCMP-type deaminase" evidence="7">
    <location>
        <begin position="1"/>
        <end position="162"/>
    </location>
</feature>
<evidence type="ECO:0008006" key="10">
    <source>
        <dbReference type="Google" id="ProtNLM"/>
    </source>
</evidence>
<protein>
    <recommendedName>
        <fullName evidence="10">HMG box domain-containing protein</fullName>
    </recommendedName>
</protein>
<dbReference type="Pfam" id="PF00505">
    <property type="entry name" value="HMG_box"/>
    <property type="match status" value="1"/>
</dbReference>
<evidence type="ECO:0000256" key="5">
    <source>
        <dbReference type="SAM" id="MobiDB-lite"/>
    </source>
</evidence>
<feature type="DNA-binding region" description="HMG box" evidence="4">
    <location>
        <begin position="687"/>
        <end position="755"/>
    </location>
</feature>
<dbReference type="SUPFAM" id="SSF54211">
    <property type="entry name" value="Ribosomal protein S5 domain 2-like"/>
    <property type="match status" value="1"/>
</dbReference>
<dbReference type="PROSITE" id="PS50118">
    <property type="entry name" value="HMG_BOX_2"/>
    <property type="match status" value="1"/>
</dbReference>
<keyword evidence="4" id="KW-0539">Nucleus</keyword>
<dbReference type="PROSITE" id="PS00058">
    <property type="entry name" value="DNA_MISMATCH_REPAIR_1"/>
    <property type="match status" value="1"/>
</dbReference>
<dbReference type="SUPFAM" id="SSF47095">
    <property type="entry name" value="HMG-box"/>
    <property type="match status" value="1"/>
</dbReference>
<feature type="region of interest" description="Disordered" evidence="5">
    <location>
        <begin position="751"/>
        <end position="780"/>
    </location>
</feature>
<dbReference type="Gene3D" id="3.30.230.10">
    <property type="match status" value="1"/>
</dbReference>
<dbReference type="GO" id="GO:0030983">
    <property type="term" value="F:mismatched DNA binding"/>
    <property type="evidence" value="ECO:0007669"/>
    <property type="project" value="InterPro"/>
</dbReference>
<dbReference type="FunFam" id="3.30.230.10:FF:000030">
    <property type="entry name" value="PMS1 homolog 1, mismatch repair system component"/>
    <property type="match status" value="1"/>
</dbReference>
<gene>
    <name evidence="8" type="ORF">P4O66_015110</name>
</gene>
<comment type="cofactor">
    <cofactor evidence="1">
        <name>Zn(2+)</name>
        <dbReference type="ChEBI" id="CHEBI:29105"/>
    </cofactor>
</comment>
<dbReference type="GO" id="GO:0140664">
    <property type="term" value="F:ATP-dependent DNA damage sensor activity"/>
    <property type="evidence" value="ECO:0007669"/>
    <property type="project" value="InterPro"/>
</dbReference>
<dbReference type="AlphaFoldDB" id="A0AAD9DQN8"/>
<evidence type="ECO:0000313" key="8">
    <source>
        <dbReference type="EMBL" id="KAK1789169.1"/>
    </source>
</evidence>
<evidence type="ECO:0000259" key="6">
    <source>
        <dbReference type="PROSITE" id="PS50118"/>
    </source>
</evidence>
<dbReference type="FunFam" id="3.30.565.10:FF:000017">
    <property type="entry name" value="PMS1 homolog 1, mismatch repair system component"/>
    <property type="match status" value="1"/>
</dbReference>
<comment type="similarity">
    <text evidence="2">Belongs to the DNA mismatch repair MutL/HexB family.</text>
</comment>
<dbReference type="InterPro" id="IPR036910">
    <property type="entry name" value="HMG_box_dom_sf"/>
</dbReference>